<keyword evidence="2" id="KW-0808">Transferase</keyword>
<dbReference type="InterPro" id="IPR029063">
    <property type="entry name" value="SAM-dependent_MTases_sf"/>
</dbReference>
<dbReference type="OrthoDB" id="9805171at2"/>
<accession>A0A2P8E7I0</accession>
<dbReference type="PANTHER" id="PTHR42912:SF93">
    <property type="entry name" value="N6-ADENOSINE-METHYLTRANSFERASE TMT1A"/>
    <property type="match status" value="1"/>
</dbReference>
<sequence length="217" mass="23136">MSEPAYLSAVRESYDTVAADYVDRIPAPADMDPLGRAMLRAFAEMVHDAGLGPVADVGCGPGRVTAYLTQFGAPAFGVDVSPAMVELARRAHPELRFDVGSMTSLDVDDGRLGGVLALFSTFHTPPEHLPGVFAEFHRTLAPGGQLLLWTYVGDDELLRPTHAYGGHPVSYEAHFLPAERVAELVADAGLTVETRLLQEAGAGKTRPTACLLARKPA</sequence>
<dbReference type="Pfam" id="PF13649">
    <property type="entry name" value="Methyltransf_25"/>
    <property type="match status" value="1"/>
</dbReference>
<dbReference type="EMBL" id="PYGE01000004">
    <property type="protein sequence ID" value="PSL05433.1"/>
    <property type="molecule type" value="Genomic_DNA"/>
</dbReference>
<dbReference type="PANTHER" id="PTHR42912">
    <property type="entry name" value="METHYLTRANSFERASE"/>
    <property type="match status" value="1"/>
</dbReference>
<proteinExistence type="predicted"/>
<organism evidence="2 3">
    <name type="scientific">Haloactinopolyspora alba</name>
    <dbReference type="NCBI Taxonomy" id="648780"/>
    <lineage>
        <taxon>Bacteria</taxon>
        <taxon>Bacillati</taxon>
        <taxon>Actinomycetota</taxon>
        <taxon>Actinomycetes</taxon>
        <taxon>Jiangellales</taxon>
        <taxon>Jiangellaceae</taxon>
        <taxon>Haloactinopolyspora</taxon>
    </lineage>
</organism>
<protein>
    <submittedName>
        <fullName evidence="2">Methyltransferase family protein</fullName>
    </submittedName>
</protein>
<evidence type="ECO:0000313" key="3">
    <source>
        <dbReference type="Proteomes" id="UP000243528"/>
    </source>
</evidence>
<name>A0A2P8E7I0_9ACTN</name>
<gene>
    <name evidence="2" type="ORF">CLV30_104303</name>
</gene>
<evidence type="ECO:0000259" key="1">
    <source>
        <dbReference type="Pfam" id="PF13649"/>
    </source>
</evidence>
<comment type="caution">
    <text evidence="2">The sequence shown here is derived from an EMBL/GenBank/DDBJ whole genome shotgun (WGS) entry which is preliminary data.</text>
</comment>
<dbReference type="InterPro" id="IPR050508">
    <property type="entry name" value="Methyltransf_Superfamily"/>
</dbReference>
<dbReference type="SUPFAM" id="SSF53335">
    <property type="entry name" value="S-adenosyl-L-methionine-dependent methyltransferases"/>
    <property type="match status" value="1"/>
</dbReference>
<evidence type="ECO:0000313" key="2">
    <source>
        <dbReference type="EMBL" id="PSL05433.1"/>
    </source>
</evidence>
<dbReference type="AlphaFoldDB" id="A0A2P8E7I0"/>
<feature type="domain" description="Methyltransferase" evidence="1">
    <location>
        <begin position="54"/>
        <end position="144"/>
    </location>
</feature>
<dbReference type="GO" id="GO:0008168">
    <property type="term" value="F:methyltransferase activity"/>
    <property type="evidence" value="ECO:0007669"/>
    <property type="project" value="UniProtKB-KW"/>
</dbReference>
<keyword evidence="2" id="KW-0489">Methyltransferase</keyword>
<dbReference type="RefSeq" id="WP_106536660.1">
    <property type="nucleotide sequence ID" value="NZ_ML142899.1"/>
</dbReference>
<dbReference type="Proteomes" id="UP000243528">
    <property type="component" value="Unassembled WGS sequence"/>
</dbReference>
<dbReference type="Gene3D" id="3.40.50.150">
    <property type="entry name" value="Vaccinia Virus protein VP39"/>
    <property type="match status" value="1"/>
</dbReference>
<dbReference type="GO" id="GO:0032259">
    <property type="term" value="P:methylation"/>
    <property type="evidence" value="ECO:0007669"/>
    <property type="project" value="UniProtKB-KW"/>
</dbReference>
<dbReference type="CDD" id="cd02440">
    <property type="entry name" value="AdoMet_MTases"/>
    <property type="match status" value="1"/>
</dbReference>
<dbReference type="InterPro" id="IPR041698">
    <property type="entry name" value="Methyltransf_25"/>
</dbReference>
<reference evidence="2 3" key="1">
    <citation type="submission" date="2018-03" db="EMBL/GenBank/DDBJ databases">
        <title>Genomic Encyclopedia of Archaeal and Bacterial Type Strains, Phase II (KMG-II): from individual species to whole genera.</title>
        <authorList>
            <person name="Goeker M."/>
        </authorList>
    </citation>
    <scope>NUCLEOTIDE SEQUENCE [LARGE SCALE GENOMIC DNA]</scope>
    <source>
        <strain evidence="2 3">DSM 45211</strain>
    </source>
</reference>
<keyword evidence="3" id="KW-1185">Reference proteome</keyword>